<evidence type="ECO:0008006" key="4">
    <source>
        <dbReference type="Google" id="ProtNLM"/>
    </source>
</evidence>
<accession>A0A0K8PAT6</accession>
<keyword evidence="3" id="KW-1185">Reference proteome</keyword>
<protein>
    <recommendedName>
        <fullName evidence="4">Peptidase inhibitor I9</fullName>
    </recommendedName>
</protein>
<reference evidence="2" key="1">
    <citation type="journal article" date="2015" name="Genome Announc.">
        <title>Draft Genome Sequence of Anaerolineae Strain TC1, a Novel Isolate from a Methanogenic Wastewater Treatment System.</title>
        <authorList>
            <person name="Matsuura N."/>
            <person name="Tourlousse D.M."/>
            <person name="Sun L."/>
            <person name="Toyonaga M."/>
            <person name="Kuroda K."/>
            <person name="Ohashi A."/>
            <person name="Cruz R."/>
            <person name="Yamaguchi T."/>
            <person name="Sekiguchi Y."/>
        </authorList>
    </citation>
    <scope>NUCLEOTIDE SEQUENCE [LARGE SCALE GENOMIC DNA]</scope>
    <source>
        <strain evidence="2">TC1</strain>
    </source>
</reference>
<proteinExistence type="predicted"/>
<dbReference type="RefSeq" id="WP_062278255.1">
    <property type="nucleotide sequence ID" value="NZ_DF968180.1"/>
</dbReference>
<evidence type="ECO:0000313" key="2">
    <source>
        <dbReference type="EMBL" id="GAP39639.1"/>
    </source>
</evidence>
<keyword evidence="1" id="KW-0732">Signal</keyword>
<dbReference type="EMBL" id="DF968180">
    <property type="protein sequence ID" value="GAP39639.1"/>
    <property type="molecule type" value="Genomic_DNA"/>
</dbReference>
<organism evidence="2">
    <name type="scientific">Flexilinea flocculi</name>
    <dbReference type="NCBI Taxonomy" id="1678840"/>
    <lineage>
        <taxon>Bacteria</taxon>
        <taxon>Bacillati</taxon>
        <taxon>Chloroflexota</taxon>
        <taxon>Anaerolineae</taxon>
        <taxon>Anaerolineales</taxon>
        <taxon>Anaerolineaceae</taxon>
        <taxon>Flexilinea</taxon>
    </lineage>
</organism>
<dbReference type="AlphaFoldDB" id="A0A0K8PAT6"/>
<name>A0A0K8PAT6_9CHLR</name>
<evidence type="ECO:0000313" key="3">
    <source>
        <dbReference type="Proteomes" id="UP000053370"/>
    </source>
</evidence>
<feature type="signal peptide" evidence="1">
    <location>
        <begin position="1"/>
        <end position="22"/>
    </location>
</feature>
<gene>
    <name evidence="2" type="ORF">ATC1_12173</name>
</gene>
<evidence type="ECO:0000256" key="1">
    <source>
        <dbReference type="SAM" id="SignalP"/>
    </source>
</evidence>
<feature type="chain" id="PRO_5005513892" description="Peptidase inhibitor I9" evidence="1">
    <location>
        <begin position="23"/>
        <end position="143"/>
    </location>
</feature>
<sequence length="143" mass="16159">MKKKNILLFLIFSAILFTSAFINDFKGETPDLSLAKGDPVFQLSEPMIEKIHDQAFLGYVHQAQSDETREIQVFKVFIKYQSGQKESIQKVIDTLDVENVYFYRYTNLISIQAEAGTLASLLTEESVLSLEPDKINKASGVCN</sequence>
<dbReference type="Proteomes" id="UP000053370">
    <property type="component" value="Unassembled WGS sequence"/>
</dbReference>